<proteinExistence type="predicted"/>
<dbReference type="PANTHER" id="PTHR40036:SF1">
    <property type="entry name" value="MACROCIN O-METHYLTRANSFERASE"/>
    <property type="match status" value="1"/>
</dbReference>
<dbReference type="Pfam" id="PF13578">
    <property type="entry name" value="Methyltransf_24"/>
    <property type="match status" value="1"/>
</dbReference>
<dbReference type="GO" id="GO:0032259">
    <property type="term" value="P:methylation"/>
    <property type="evidence" value="ECO:0007669"/>
    <property type="project" value="UniProtKB-KW"/>
</dbReference>
<name>A0AAD3U912_AERHY</name>
<comment type="caution">
    <text evidence="1">The sequence shown here is derived from an EMBL/GenBank/DDBJ whole genome shotgun (WGS) entry which is preliminary data.</text>
</comment>
<dbReference type="Gene3D" id="3.40.50.150">
    <property type="entry name" value="Vaccinia Virus protein VP39"/>
    <property type="match status" value="1"/>
</dbReference>
<gene>
    <name evidence="1" type="ORF">JAJ28_001142</name>
</gene>
<reference evidence="1" key="1">
    <citation type="journal article" date="2018" name="Genome Biol.">
        <title>SKESA: strategic k-mer extension for scrupulous assemblies.</title>
        <authorList>
            <person name="Souvorov A."/>
            <person name="Agarwala R."/>
            <person name="Lipman D.J."/>
        </authorList>
    </citation>
    <scope>NUCLEOTIDE SEQUENCE</scope>
    <source>
        <strain evidence="1">OLC2673_Aeromonas</strain>
    </source>
</reference>
<organism evidence="1 2">
    <name type="scientific">Aeromonas hydrophila</name>
    <dbReference type="NCBI Taxonomy" id="644"/>
    <lineage>
        <taxon>Bacteria</taxon>
        <taxon>Pseudomonadati</taxon>
        <taxon>Pseudomonadota</taxon>
        <taxon>Gammaproteobacteria</taxon>
        <taxon>Aeromonadales</taxon>
        <taxon>Aeromonadaceae</taxon>
        <taxon>Aeromonas</taxon>
    </lineage>
</organism>
<sequence>MIKAMSNASEQELSRRQTFSELLHASPLPAAELQNNLGLYLKRQSLSRILFMHELYQKIVPVHGVIMDFGTRWGQNLALFSSFRGMYEPYNYNRKLVGFDTFSGFPSHAPLDGSDAAIQPGAYGVTPGYEQHLAQLLAAHEAESPLEHIVKHELVKGDVTETLPAYLARQPETMVALAYFDFDLYEPTRRCLELIKPHLTKGSVLAFDELNWPAFPGETLALKEVLGLDRYAIRRTPHNPGPAYLVIE</sequence>
<dbReference type="Proteomes" id="UP000859505">
    <property type="component" value="Unassembled WGS sequence"/>
</dbReference>
<dbReference type="GO" id="GO:0008168">
    <property type="term" value="F:methyltransferase activity"/>
    <property type="evidence" value="ECO:0007669"/>
    <property type="project" value="UniProtKB-KW"/>
</dbReference>
<evidence type="ECO:0000313" key="2">
    <source>
        <dbReference type="Proteomes" id="UP000859505"/>
    </source>
</evidence>
<accession>A0AAD3U912</accession>
<dbReference type="SUPFAM" id="SSF53335">
    <property type="entry name" value="S-adenosyl-L-methionine-dependent methyltransferases"/>
    <property type="match status" value="1"/>
</dbReference>
<dbReference type="InterPro" id="IPR029063">
    <property type="entry name" value="SAM-dependent_MTases_sf"/>
</dbReference>
<keyword evidence="1" id="KW-0489">Methyltransferase</keyword>
<keyword evidence="1" id="KW-0808">Transferase</keyword>
<dbReference type="PANTHER" id="PTHR40036">
    <property type="entry name" value="MACROCIN O-METHYLTRANSFERASE"/>
    <property type="match status" value="1"/>
</dbReference>
<dbReference type="AlphaFoldDB" id="A0AAD3U912"/>
<evidence type="ECO:0000313" key="1">
    <source>
        <dbReference type="EMBL" id="HAT6343434.1"/>
    </source>
</evidence>
<protein>
    <submittedName>
        <fullName evidence="1">Class I SAM-dependent methyltransferase</fullName>
    </submittedName>
</protein>
<dbReference type="EMBL" id="DACTUL010000006">
    <property type="protein sequence ID" value="HAT6343434.1"/>
    <property type="molecule type" value="Genomic_DNA"/>
</dbReference>
<dbReference type="InterPro" id="IPR008884">
    <property type="entry name" value="TylF_MeTrfase"/>
</dbReference>
<reference evidence="1" key="2">
    <citation type="submission" date="2020-01" db="EMBL/GenBank/DDBJ databases">
        <authorList>
            <consortium name="NCBI Pathogen Detection Project"/>
        </authorList>
    </citation>
    <scope>NUCLEOTIDE SEQUENCE</scope>
    <source>
        <strain evidence="1">OLC2673_Aeromonas</strain>
    </source>
</reference>